<sequence length="166" mass="19054">METFSTKCNDKMKKEYISEVRRSLKTCSSLLGTDNKCNSLRKLSVDAPFGIDSDRYSSFINLIRITAWCSRFISRVRKETACSRTTLTSDELISVEKKWITHIQRKHFPDVYSDLATGNANNLQRQLGIFIRDVGILCCRGRLENADMCQGARKPILLPRRDILTK</sequence>
<dbReference type="AlphaFoldDB" id="A0A6J8C1N9"/>
<gene>
    <name evidence="1" type="ORF">MCOR_25418</name>
</gene>
<keyword evidence="2" id="KW-1185">Reference proteome</keyword>
<protein>
    <submittedName>
        <fullName evidence="1">Uncharacterized protein</fullName>
    </submittedName>
</protein>
<dbReference type="OrthoDB" id="6434642at2759"/>
<dbReference type="Proteomes" id="UP000507470">
    <property type="component" value="Unassembled WGS sequence"/>
</dbReference>
<proteinExistence type="predicted"/>
<evidence type="ECO:0000313" key="2">
    <source>
        <dbReference type="Proteomes" id="UP000507470"/>
    </source>
</evidence>
<accession>A0A6J8C1N9</accession>
<reference evidence="1 2" key="1">
    <citation type="submission" date="2020-06" db="EMBL/GenBank/DDBJ databases">
        <authorList>
            <person name="Li R."/>
            <person name="Bekaert M."/>
        </authorList>
    </citation>
    <scope>NUCLEOTIDE SEQUENCE [LARGE SCALE GENOMIC DNA]</scope>
    <source>
        <strain evidence="2">wild</strain>
    </source>
</reference>
<dbReference type="EMBL" id="CACVKT020004498">
    <property type="protein sequence ID" value="CAC5390308.1"/>
    <property type="molecule type" value="Genomic_DNA"/>
</dbReference>
<name>A0A6J8C1N9_MYTCO</name>
<organism evidence="1 2">
    <name type="scientific">Mytilus coruscus</name>
    <name type="common">Sea mussel</name>
    <dbReference type="NCBI Taxonomy" id="42192"/>
    <lineage>
        <taxon>Eukaryota</taxon>
        <taxon>Metazoa</taxon>
        <taxon>Spiralia</taxon>
        <taxon>Lophotrochozoa</taxon>
        <taxon>Mollusca</taxon>
        <taxon>Bivalvia</taxon>
        <taxon>Autobranchia</taxon>
        <taxon>Pteriomorphia</taxon>
        <taxon>Mytilida</taxon>
        <taxon>Mytiloidea</taxon>
        <taxon>Mytilidae</taxon>
        <taxon>Mytilinae</taxon>
        <taxon>Mytilus</taxon>
    </lineage>
</organism>
<evidence type="ECO:0000313" key="1">
    <source>
        <dbReference type="EMBL" id="CAC5390308.1"/>
    </source>
</evidence>